<name>A0A183DX79_9BILA</name>
<feature type="region of interest" description="Disordered" evidence="3">
    <location>
        <begin position="95"/>
        <end position="116"/>
    </location>
</feature>
<sequence length="116" mass="13434">MKKFGYVTEPSEGLPAGHEPVIDGVLRSPIKVESATWVLEDRKTVVVTFEKINSMEWWNRLVTTDPEINTKKVQPENSKLSDLDGETRQMMMYDQRQKELGLPTSEEKKKRDLLKK</sequence>
<evidence type="ECO:0000256" key="1">
    <source>
        <dbReference type="ARBA" id="ARBA00004496"/>
    </source>
</evidence>
<organism evidence="7">
    <name type="scientific">Gongylonema pulchrum</name>
    <dbReference type="NCBI Taxonomy" id="637853"/>
    <lineage>
        <taxon>Eukaryota</taxon>
        <taxon>Metazoa</taxon>
        <taxon>Ecdysozoa</taxon>
        <taxon>Nematoda</taxon>
        <taxon>Chromadorea</taxon>
        <taxon>Rhabditida</taxon>
        <taxon>Spirurina</taxon>
        <taxon>Spiruromorpha</taxon>
        <taxon>Spiruroidea</taxon>
        <taxon>Gongylonematidae</taxon>
        <taxon>Gongylonema</taxon>
    </lineage>
</organism>
<dbReference type="InterPro" id="IPR008978">
    <property type="entry name" value="HSP20-like_chaperone"/>
</dbReference>
<keyword evidence="2" id="KW-0963">Cytoplasm</keyword>
<evidence type="ECO:0000313" key="6">
    <source>
        <dbReference type="Proteomes" id="UP000271098"/>
    </source>
</evidence>
<reference evidence="7" key="1">
    <citation type="submission" date="2016-06" db="UniProtKB">
        <authorList>
            <consortium name="WormBaseParasite"/>
        </authorList>
    </citation>
    <scope>IDENTIFICATION</scope>
</reference>
<dbReference type="Pfam" id="PF04969">
    <property type="entry name" value="CS"/>
    <property type="match status" value="1"/>
</dbReference>
<protein>
    <submittedName>
        <fullName evidence="7">CS domain-containing protein</fullName>
    </submittedName>
</protein>
<dbReference type="PROSITE" id="PS51203">
    <property type="entry name" value="CS"/>
    <property type="match status" value="1"/>
</dbReference>
<dbReference type="Gene3D" id="2.60.40.790">
    <property type="match status" value="1"/>
</dbReference>
<evidence type="ECO:0000313" key="5">
    <source>
        <dbReference type="EMBL" id="VDN22048.1"/>
    </source>
</evidence>
<evidence type="ECO:0000313" key="7">
    <source>
        <dbReference type="WBParaSite" id="GPUH_0001333501-mRNA-1"/>
    </source>
</evidence>
<accession>A0A183DX79</accession>
<feature type="domain" description="CS" evidence="4">
    <location>
        <begin position="1"/>
        <end position="62"/>
    </location>
</feature>
<dbReference type="GO" id="GO:0006457">
    <property type="term" value="P:protein folding"/>
    <property type="evidence" value="ECO:0007669"/>
    <property type="project" value="TreeGrafter"/>
</dbReference>
<dbReference type="EMBL" id="UYRT01080108">
    <property type="protein sequence ID" value="VDN22048.1"/>
    <property type="molecule type" value="Genomic_DNA"/>
</dbReference>
<dbReference type="PANTHER" id="PTHR12356">
    <property type="entry name" value="NUCLEAR MOVEMENT PROTEIN NUDC"/>
    <property type="match status" value="1"/>
</dbReference>
<dbReference type="OrthoDB" id="416217at2759"/>
<gene>
    <name evidence="5" type="ORF">GPUH_LOCUS13320</name>
</gene>
<dbReference type="InterPro" id="IPR037898">
    <property type="entry name" value="NudC_fam"/>
</dbReference>
<dbReference type="InterPro" id="IPR007052">
    <property type="entry name" value="CS_dom"/>
</dbReference>
<dbReference type="GO" id="GO:0051082">
    <property type="term" value="F:unfolded protein binding"/>
    <property type="evidence" value="ECO:0007669"/>
    <property type="project" value="TreeGrafter"/>
</dbReference>
<dbReference type="AlphaFoldDB" id="A0A183DX79"/>
<dbReference type="WBParaSite" id="GPUH_0001333501-mRNA-1">
    <property type="protein sequence ID" value="GPUH_0001333501-mRNA-1"/>
    <property type="gene ID" value="GPUH_0001333501"/>
</dbReference>
<dbReference type="SUPFAM" id="SSF49764">
    <property type="entry name" value="HSP20-like chaperones"/>
    <property type="match status" value="1"/>
</dbReference>
<proteinExistence type="predicted"/>
<dbReference type="Proteomes" id="UP000271098">
    <property type="component" value="Unassembled WGS sequence"/>
</dbReference>
<evidence type="ECO:0000256" key="3">
    <source>
        <dbReference type="SAM" id="MobiDB-lite"/>
    </source>
</evidence>
<reference evidence="5 6" key="2">
    <citation type="submission" date="2018-11" db="EMBL/GenBank/DDBJ databases">
        <authorList>
            <consortium name="Pathogen Informatics"/>
        </authorList>
    </citation>
    <scope>NUCLEOTIDE SEQUENCE [LARGE SCALE GENOMIC DNA]</scope>
</reference>
<keyword evidence="6" id="KW-1185">Reference proteome</keyword>
<comment type="subcellular location">
    <subcellularLocation>
        <location evidence="1">Cytoplasm</location>
    </subcellularLocation>
</comment>
<evidence type="ECO:0000256" key="2">
    <source>
        <dbReference type="ARBA" id="ARBA00022490"/>
    </source>
</evidence>
<dbReference type="PANTHER" id="PTHR12356:SF3">
    <property type="entry name" value="NUCLEAR MIGRATION PROTEIN NUDC"/>
    <property type="match status" value="1"/>
</dbReference>
<evidence type="ECO:0000259" key="4">
    <source>
        <dbReference type="PROSITE" id="PS51203"/>
    </source>
</evidence>
<dbReference type="GO" id="GO:0005737">
    <property type="term" value="C:cytoplasm"/>
    <property type="evidence" value="ECO:0007669"/>
    <property type="project" value="UniProtKB-SubCell"/>
</dbReference>